<comment type="caution">
    <text evidence="2">The sequence shown here is derived from an EMBL/GenBank/DDBJ whole genome shotgun (WGS) entry which is preliminary data.</text>
</comment>
<proteinExistence type="predicted"/>
<reference evidence="2 3" key="1">
    <citation type="journal article" date="2016" name="DNA Res.">
        <title>Genome sequence of Aspergillus luchuensis NBRC 4314.</title>
        <authorList>
            <person name="Yamada O."/>
            <person name="Machida M."/>
            <person name="Hosoyama A."/>
            <person name="Goto M."/>
            <person name="Takahashi T."/>
            <person name="Futagami T."/>
            <person name="Yamagata Y."/>
            <person name="Takeuchi M."/>
            <person name="Kobayashi T."/>
            <person name="Koike H."/>
            <person name="Abe K."/>
            <person name="Asai K."/>
            <person name="Arita M."/>
            <person name="Fujita N."/>
            <person name="Fukuda K."/>
            <person name="Higa K."/>
            <person name="Horikawa H."/>
            <person name="Ishikawa T."/>
            <person name="Jinno K."/>
            <person name="Kato Y."/>
            <person name="Kirimura K."/>
            <person name="Mizutani O."/>
            <person name="Nakasone K."/>
            <person name="Sano M."/>
            <person name="Shiraishi Y."/>
            <person name="Tsukahara M."/>
            <person name="Gomi K."/>
        </authorList>
    </citation>
    <scope>NUCLEOTIDE SEQUENCE [LARGE SCALE GENOMIC DNA]</scope>
    <source>
        <strain evidence="2 3">RIB 2604</strain>
    </source>
</reference>
<feature type="region of interest" description="Disordered" evidence="1">
    <location>
        <begin position="38"/>
        <end position="87"/>
    </location>
</feature>
<gene>
    <name evidence="2" type="ORF">RIB2604_03400260</name>
</gene>
<sequence>MKWVSMADLLPSAYAWFNGLAGNLPNWRNLHSSRSPASLLGGDCSGLKKSLRPHGNEGEEDEKEKEGEDAGINEKVDKASAVGKDSV</sequence>
<name>A0A146FXM5_ASPKA</name>
<dbReference type="EMBL" id="BCWF01000033">
    <property type="protein sequence ID" value="GAT30440.1"/>
    <property type="molecule type" value="Genomic_DNA"/>
</dbReference>
<dbReference type="Proteomes" id="UP000075230">
    <property type="component" value="Unassembled WGS sequence"/>
</dbReference>
<dbReference type="AlphaFoldDB" id="A0A146FXM5"/>
<feature type="compositionally biased region" description="Basic and acidic residues" evidence="1">
    <location>
        <begin position="64"/>
        <end position="78"/>
    </location>
</feature>
<accession>A0A146FXM5</accession>
<organism evidence="2 3">
    <name type="scientific">Aspergillus kawachii</name>
    <name type="common">White koji mold</name>
    <name type="synonym">Aspergillus awamori var. kawachi</name>
    <dbReference type="NCBI Taxonomy" id="1069201"/>
    <lineage>
        <taxon>Eukaryota</taxon>
        <taxon>Fungi</taxon>
        <taxon>Dikarya</taxon>
        <taxon>Ascomycota</taxon>
        <taxon>Pezizomycotina</taxon>
        <taxon>Eurotiomycetes</taxon>
        <taxon>Eurotiomycetidae</taxon>
        <taxon>Eurotiales</taxon>
        <taxon>Aspergillaceae</taxon>
        <taxon>Aspergillus</taxon>
        <taxon>Aspergillus subgen. Circumdati</taxon>
    </lineage>
</organism>
<reference evidence="3" key="2">
    <citation type="submission" date="2016-02" db="EMBL/GenBank/DDBJ databases">
        <title>Genome sequencing of Aspergillus luchuensis NBRC 4314.</title>
        <authorList>
            <person name="Yamada O."/>
        </authorList>
    </citation>
    <scope>NUCLEOTIDE SEQUENCE [LARGE SCALE GENOMIC DNA]</scope>
    <source>
        <strain evidence="3">RIB 2604</strain>
    </source>
</reference>
<evidence type="ECO:0000313" key="3">
    <source>
        <dbReference type="Proteomes" id="UP000075230"/>
    </source>
</evidence>
<evidence type="ECO:0000256" key="1">
    <source>
        <dbReference type="SAM" id="MobiDB-lite"/>
    </source>
</evidence>
<evidence type="ECO:0000313" key="2">
    <source>
        <dbReference type="EMBL" id="GAT30440.1"/>
    </source>
</evidence>
<protein>
    <submittedName>
        <fullName evidence="2">pH-signalling protein PalC</fullName>
    </submittedName>
</protein>